<evidence type="ECO:0000256" key="9">
    <source>
        <dbReference type="ARBA" id="ARBA00023268"/>
    </source>
</evidence>
<dbReference type="InterPro" id="IPR050136">
    <property type="entry name" value="FA_oxidation_alpha_subunit"/>
</dbReference>
<keyword evidence="3" id="KW-0276">Fatty acid metabolism</keyword>
<evidence type="ECO:0000256" key="7">
    <source>
        <dbReference type="ARBA" id="ARBA00023098"/>
    </source>
</evidence>
<proteinExistence type="inferred from homology"/>
<dbReference type="CDD" id="cd06558">
    <property type="entry name" value="crotonase-like"/>
    <property type="match status" value="1"/>
</dbReference>
<organism evidence="13 14">
    <name type="scientific">Nocardia aobensis</name>
    <dbReference type="NCBI Taxonomy" id="257277"/>
    <lineage>
        <taxon>Bacteria</taxon>
        <taxon>Bacillati</taxon>
        <taxon>Actinomycetota</taxon>
        <taxon>Actinomycetes</taxon>
        <taxon>Mycobacteriales</taxon>
        <taxon>Nocardiaceae</taxon>
        <taxon>Nocardia</taxon>
    </lineage>
</organism>
<dbReference type="InterPro" id="IPR008927">
    <property type="entry name" value="6-PGluconate_DH-like_C_sf"/>
</dbReference>
<evidence type="ECO:0000256" key="3">
    <source>
        <dbReference type="ARBA" id="ARBA00022832"/>
    </source>
</evidence>
<dbReference type="Gene3D" id="3.90.226.10">
    <property type="entry name" value="2-enoyl-CoA Hydratase, Chain A, domain 1"/>
    <property type="match status" value="1"/>
</dbReference>
<evidence type="ECO:0000256" key="4">
    <source>
        <dbReference type="ARBA" id="ARBA00022963"/>
    </source>
</evidence>
<keyword evidence="14" id="KW-1185">Reference proteome</keyword>
<reference evidence="13 14" key="1">
    <citation type="submission" date="2024-10" db="EMBL/GenBank/DDBJ databases">
        <title>The Natural Products Discovery Center: Release of the First 8490 Sequenced Strains for Exploring Actinobacteria Biosynthetic Diversity.</title>
        <authorList>
            <person name="Kalkreuter E."/>
            <person name="Kautsar S.A."/>
            <person name="Yang D."/>
            <person name="Bader C.D."/>
            <person name="Teijaro C.N."/>
            <person name="Fluegel L."/>
            <person name="Davis C.M."/>
            <person name="Simpson J.R."/>
            <person name="Lauterbach L."/>
            <person name="Steele A.D."/>
            <person name="Gui C."/>
            <person name="Meng S."/>
            <person name="Li G."/>
            <person name="Viehrig K."/>
            <person name="Ye F."/>
            <person name="Su P."/>
            <person name="Kiefer A.F."/>
            <person name="Nichols A."/>
            <person name="Cepeda A.J."/>
            <person name="Yan W."/>
            <person name="Fan B."/>
            <person name="Jiang Y."/>
            <person name="Adhikari A."/>
            <person name="Zheng C.-J."/>
            <person name="Schuster L."/>
            <person name="Cowan T.M."/>
            <person name="Smanski M.J."/>
            <person name="Chevrette M.G."/>
            <person name="De Carvalho L.P.S."/>
            <person name="Shen B."/>
        </authorList>
    </citation>
    <scope>NUCLEOTIDE SEQUENCE [LARGE SCALE GENOMIC DNA]</scope>
    <source>
        <strain evidence="13 14">NPDC004119</strain>
    </source>
</reference>
<evidence type="ECO:0000256" key="5">
    <source>
        <dbReference type="ARBA" id="ARBA00023002"/>
    </source>
</evidence>
<dbReference type="Pfam" id="PF00378">
    <property type="entry name" value="ECH_1"/>
    <property type="match status" value="1"/>
</dbReference>
<dbReference type="InterPro" id="IPR006108">
    <property type="entry name" value="3HC_DH_C"/>
</dbReference>
<dbReference type="Pfam" id="PF00725">
    <property type="entry name" value="3HCDH"/>
    <property type="match status" value="1"/>
</dbReference>
<dbReference type="InterPro" id="IPR006176">
    <property type="entry name" value="3-OHacyl-CoA_DH_NAD-bd"/>
</dbReference>
<evidence type="ECO:0000256" key="10">
    <source>
        <dbReference type="ARBA" id="ARBA00049556"/>
    </source>
</evidence>
<keyword evidence="5" id="KW-0560">Oxidoreductase</keyword>
<dbReference type="SUPFAM" id="SSF48179">
    <property type="entry name" value="6-phosphogluconate dehydrogenase C-terminal domain-like"/>
    <property type="match status" value="2"/>
</dbReference>
<evidence type="ECO:0000313" key="14">
    <source>
        <dbReference type="Proteomes" id="UP001601442"/>
    </source>
</evidence>
<gene>
    <name evidence="13" type="ORF">ACFYU5_09120</name>
</gene>
<dbReference type="SUPFAM" id="SSF51735">
    <property type="entry name" value="NAD(P)-binding Rossmann-fold domains"/>
    <property type="match status" value="1"/>
</dbReference>
<comment type="similarity">
    <text evidence="2">In the central section; belongs to the 3-hydroxyacyl-CoA dehydrogenase family.</text>
</comment>
<feature type="domain" description="3-hydroxyacyl-CoA dehydrogenase NAD binding" evidence="12">
    <location>
        <begin position="325"/>
        <end position="503"/>
    </location>
</feature>
<comment type="caution">
    <text evidence="13">The sequence shown here is derived from an EMBL/GenBank/DDBJ whole genome shotgun (WGS) entry which is preliminary data.</text>
</comment>
<keyword evidence="4" id="KW-0442">Lipid degradation</keyword>
<dbReference type="PANTHER" id="PTHR43612:SF3">
    <property type="entry name" value="TRIFUNCTIONAL ENZYME SUBUNIT ALPHA, MITOCHONDRIAL"/>
    <property type="match status" value="1"/>
</dbReference>
<evidence type="ECO:0000256" key="8">
    <source>
        <dbReference type="ARBA" id="ARBA00023239"/>
    </source>
</evidence>
<evidence type="ECO:0000256" key="6">
    <source>
        <dbReference type="ARBA" id="ARBA00023027"/>
    </source>
</evidence>
<dbReference type="PANTHER" id="PTHR43612">
    <property type="entry name" value="TRIFUNCTIONAL ENZYME SUBUNIT ALPHA"/>
    <property type="match status" value="1"/>
</dbReference>
<dbReference type="InterPro" id="IPR036291">
    <property type="entry name" value="NAD(P)-bd_dom_sf"/>
</dbReference>
<evidence type="ECO:0000313" key="13">
    <source>
        <dbReference type="EMBL" id="MFF0496550.1"/>
    </source>
</evidence>
<dbReference type="EMBL" id="JBIAMT010000002">
    <property type="protein sequence ID" value="MFF0496550.1"/>
    <property type="molecule type" value="Genomic_DNA"/>
</dbReference>
<comment type="pathway">
    <text evidence="1">Lipid metabolism; fatty acid beta-oxidation.</text>
</comment>
<keyword evidence="7" id="KW-0443">Lipid metabolism</keyword>
<feature type="domain" description="3-hydroxyacyl-CoA dehydrogenase C-terminal" evidence="11">
    <location>
        <begin position="506"/>
        <end position="606"/>
    </location>
</feature>
<evidence type="ECO:0000259" key="12">
    <source>
        <dbReference type="Pfam" id="PF02737"/>
    </source>
</evidence>
<dbReference type="SUPFAM" id="SSF52096">
    <property type="entry name" value="ClpP/crotonase"/>
    <property type="match status" value="1"/>
</dbReference>
<dbReference type="RefSeq" id="WP_387392018.1">
    <property type="nucleotide sequence ID" value="NZ_JBIAMT010000002.1"/>
</dbReference>
<keyword evidence="9" id="KW-0511">Multifunctional enzyme</keyword>
<dbReference type="InterPro" id="IPR001753">
    <property type="entry name" value="Enoyl-CoA_hydra/iso"/>
</dbReference>
<accession>A0ABW6NZN9</accession>
<dbReference type="InterPro" id="IPR029045">
    <property type="entry name" value="ClpP/crotonase-like_dom_sf"/>
</dbReference>
<evidence type="ECO:0000256" key="1">
    <source>
        <dbReference type="ARBA" id="ARBA00005005"/>
    </source>
</evidence>
<dbReference type="Pfam" id="PF02737">
    <property type="entry name" value="3HCDH_N"/>
    <property type="match status" value="1"/>
</dbReference>
<comment type="catalytic activity">
    <reaction evidence="10">
        <text>a (3S)-3-hydroxyacyl-CoA + NAD(+) = a 3-oxoacyl-CoA + NADH + H(+)</text>
        <dbReference type="Rhea" id="RHEA:22432"/>
        <dbReference type="ChEBI" id="CHEBI:15378"/>
        <dbReference type="ChEBI" id="CHEBI:57318"/>
        <dbReference type="ChEBI" id="CHEBI:57540"/>
        <dbReference type="ChEBI" id="CHEBI:57945"/>
        <dbReference type="ChEBI" id="CHEBI:90726"/>
        <dbReference type="EC" id="1.1.1.35"/>
    </reaction>
</comment>
<keyword evidence="6" id="KW-0520">NAD</keyword>
<dbReference type="Gene3D" id="1.10.1040.50">
    <property type="match status" value="1"/>
</dbReference>
<protein>
    <submittedName>
        <fullName evidence="13">3-hydroxyacyl-CoA dehydrogenase NAD-binding domain-containing protein</fullName>
    </submittedName>
</protein>
<keyword evidence="8" id="KW-0456">Lyase</keyword>
<sequence length="724" mass="76923">MSDIDIPEDIRYDVDSDGIATLTLDAVGQSANTLGDRFSAALAAAIDHVIAEKDSLRGVVITSAKKTFVAGTDLNQIRGYNRDNIAELAAMLNAGKAGFRALETLGIPVVAALNGSALGGGLELALACHHRIALDAPKVEIGLPEVQLGLLPGGGGVVRTVRMFGIQQALLSVLLQGQKYPPAKALAVGLIDELAATPEELIAQAKSWIKANPDACQPWDRKGYKIPGGAPGSPAFAQILPALPANLRKQLKGQPMPAPRAILAAAVEGAQVDIDSAGLIETRYLCELVIGPVSKNMISSFFFDLQSINKGGSRPDGYPVTEFRKAAVLGAGMMGAGIAYVQARAGMTVLLKDLSVEAAEKGKDYSRGLLDKAVAKGKMTPQRRDEILDRIIPTADYADLEGADLVVEAVFEDPEVKKQVFADAEKVVAADALLGSNTSTLPITGLATGVERPADFIGLHFFSPVDKMPLVEIVVGAQTSDATLAKAIDYTLAIKKTPIVVNDSRGFFTSRVIAGFLDEALELLHEGVSPVSIEQAGVQAGYPAPPLQLFDELTLTLPLKIHRSMEEGYAAEGRPTYTQNATGVLARMVEELGRGGRSAGAGFYDYDENGKRGKLWPGLREAFGGTTEIPLREMKDRMMIRQSVDTVRCFDEGVLRTVADANIGSIFGIGYPAWSGGVIQFIKQYEGGIAGFVSRAQELADRYGERFAPSQTLLDSAKTGTLFE</sequence>
<evidence type="ECO:0000256" key="2">
    <source>
        <dbReference type="ARBA" id="ARBA00007005"/>
    </source>
</evidence>
<name>A0ABW6NZN9_9NOCA</name>
<dbReference type="Gene3D" id="3.40.50.720">
    <property type="entry name" value="NAD(P)-binding Rossmann-like Domain"/>
    <property type="match status" value="1"/>
</dbReference>
<evidence type="ECO:0000259" key="11">
    <source>
        <dbReference type="Pfam" id="PF00725"/>
    </source>
</evidence>
<dbReference type="Proteomes" id="UP001601442">
    <property type="component" value="Unassembled WGS sequence"/>
</dbReference>